<sequence>MLLNTLKSPITLINLAELGIDTQEVQGCISKEYQNYEPDNYLLRQNKVSLLKSQFSRQELDGIDPNVWMGIYEGVIADSDLPALLPGVSDETLEKVSELRPTRYRLVSEFEIARDGDWSINRVPRKGFAQPQALITGPGVDYRIFAREFKELPDSMYDTNLNRILAHLSEQIGRKHESVQKIEAVVHHTIIRYEHGQISTNSPEGIHQDGADYILSALVIERNNIGGGTSIIYGSDRKTPIFECELQVGQGIMQPDLGTDLWHEVTPIHLLDESKPGYRASIGVDIKLVE</sequence>
<organism evidence="1 2">
    <name type="scientific">Azotobacter vinelandii (strain DJ / ATCC BAA-1303)</name>
    <dbReference type="NCBI Taxonomy" id="322710"/>
    <lineage>
        <taxon>Bacteria</taxon>
        <taxon>Pseudomonadati</taxon>
        <taxon>Pseudomonadota</taxon>
        <taxon>Gammaproteobacteria</taxon>
        <taxon>Pseudomonadales</taxon>
        <taxon>Pseudomonadaceae</taxon>
        <taxon>Azotobacter</taxon>
    </lineage>
</organism>
<accession>C1DJR0</accession>
<reference evidence="1 2" key="1">
    <citation type="journal article" date="2009" name="J. Bacteriol.">
        <title>Genome sequence of Azotobacter vinelandii, an obligate aerobe specialized to support diverse anaerobic metabolic processes.</title>
        <authorList>
            <person name="Setubal J.C."/>
            <person name="dos Santos P."/>
            <person name="Goldman B.S."/>
            <person name="Ertesvag H."/>
            <person name="Espin G."/>
            <person name="Rubio L.M."/>
            <person name="Valla S."/>
            <person name="Almeida N.F."/>
            <person name="Balasubramanian D."/>
            <person name="Cromes L."/>
            <person name="Curatti L."/>
            <person name="Du Z."/>
            <person name="Godsy E."/>
            <person name="Goodner B."/>
            <person name="Hellner-Burris K."/>
            <person name="Hernandez J.A."/>
            <person name="Houmiel K."/>
            <person name="Imperial J."/>
            <person name="Kennedy C."/>
            <person name="Larson T.J."/>
            <person name="Latreille P."/>
            <person name="Ligon L.S."/>
            <person name="Lu J."/>
            <person name="Maerk M."/>
            <person name="Miller N.M."/>
            <person name="Norton S."/>
            <person name="O'Carroll I.P."/>
            <person name="Paulsen I."/>
            <person name="Raulfs E.C."/>
            <person name="Roemer R."/>
            <person name="Rosser J."/>
            <person name="Segura D."/>
            <person name="Slater S."/>
            <person name="Stricklin S.L."/>
            <person name="Studholme D.J."/>
            <person name="Sun J."/>
            <person name="Viana C.J."/>
            <person name="Wallin E."/>
            <person name="Wang B."/>
            <person name="Wheeler C."/>
            <person name="Zhu H."/>
            <person name="Dean D.R."/>
            <person name="Dixon R."/>
            <person name="Wood D."/>
        </authorList>
    </citation>
    <scope>NUCLEOTIDE SEQUENCE [LARGE SCALE GENOMIC DNA]</scope>
    <source>
        <strain evidence="2">DJ / ATCC BAA-1303</strain>
    </source>
</reference>
<proteinExistence type="predicted"/>
<dbReference type="KEGG" id="avn:Avin_26530"/>
<dbReference type="HOGENOM" id="CLU_966283_0_0_6"/>
<evidence type="ECO:0000313" key="1">
    <source>
        <dbReference type="EMBL" id="ACO78829.1"/>
    </source>
</evidence>
<dbReference type="GeneID" id="88185795"/>
<dbReference type="AlphaFoldDB" id="C1DJR0"/>
<keyword evidence="2" id="KW-1185">Reference proteome</keyword>
<dbReference type="EnsemblBacteria" id="ACO78829">
    <property type="protein sequence ID" value="ACO78829"/>
    <property type="gene ID" value="Avin_26530"/>
</dbReference>
<dbReference type="GO" id="GO:0051213">
    <property type="term" value="F:dioxygenase activity"/>
    <property type="evidence" value="ECO:0007669"/>
    <property type="project" value="InterPro"/>
</dbReference>
<gene>
    <name evidence="1" type="ordered locus">Avin_26530</name>
</gene>
<name>C1DJR0_AZOVD</name>
<dbReference type="Pfam" id="PF10014">
    <property type="entry name" value="2OG-Fe_Oxy_2"/>
    <property type="match status" value="1"/>
</dbReference>
<dbReference type="eggNOG" id="COG4340">
    <property type="taxonomic scope" value="Bacteria"/>
</dbReference>
<evidence type="ECO:0008006" key="3">
    <source>
        <dbReference type="Google" id="ProtNLM"/>
    </source>
</evidence>
<dbReference type="Gene3D" id="2.60.120.620">
    <property type="entry name" value="q2cbj1_9rhob like domain"/>
    <property type="match status" value="1"/>
</dbReference>
<dbReference type="OrthoDB" id="6681382at2"/>
<dbReference type="STRING" id="322710.Avin_26530"/>
<dbReference type="InterPro" id="IPR018724">
    <property type="entry name" value="2OG-Fe_dioxygenase"/>
</dbReference>
<dbReference type="EMBL" id="CP001157">
    <property type="protein sequence ID" value="ACO78829.1"/>
    <property type="molecule type" value="Genomic_DNA"/>
</dbReference>
<dbReference type="RefSeq" id="WP_012701220.1">
    <property type="nucleotide sequence ID" value="NC_012560.1"/>
</dbReference>
<evidence type="ECO:0000313" key="2">
    <source>
        <dbReference type="Proteomes" id="UP000002424"/>
    </source>
</evidence>
<dbReference type="Proteomes" id="UP000002424">
    <property type="component" value="Chromosome"/>
</dbReference>
<protein>
    <recommendedName>
        <fullName evidence="3">2OG-Fe dioxygenase family protein</fullName>
    </recommendedName>
</protein>